<dbReference type="GO" id="GO:0003700">
    <property type="term" value="F:DNA-binding transcription factor activity"/>
    <property type="evidence" value="ECO:0007669"/>
    <property type="project" value="TreeGrafter"/>
</dbReference>
<dbReference type="SMART" id="SM00530">
    <property type="entry name" value="HTH_XRE"/>
    <property type="match status" value="1"/>
</dbReference>
<keyword evidence="4" id="KW-0804">Transcription</keyword>
<comment type="similarity">
    <text evidence="1">Belongs to the short-chain fatty acyl-CoA assimilation regulator (ScfR) family.</text>
</comment>
<sequence length="497" mass="55639">MAENKIFAGPRIRSIRHGLSLTQTAMAEGLGISPSYLNLIERNQRPLTVQLLLRLSETYKVDLADLRGSEDKILGELKALFSDPLLSGEIAGDQELAEIAEAAPNAAKGILKLYRAYREQQNRLTDLSTLLAQEGRTTSVAETRLPIDEVHEIFESRPNFYAAIDTAAEAFHGELQIDAGEDATTALKAWLRKERDVTVRVLPVHRMPNYRRRFDRHSRRLFLSERLSHADRLREIALQAVTLKFAEVIDAEWKTFTFSTDEARRLARFELLRYAAHALLMPYGAFQKTAVREAYDIDVLAARFQVSFEQAANRLTTLQRQGAPGLPFFMLEIDNAGNHFRRAGARGFPAQRFGGECPKLPVHAAFAQPGHIIVEGAVTPEGTEFLLLARTLEGLQTGFEERPRRTAILIGCDIGYKDETVYGRQLETGRPRPDKARAEREPSEGDRTGDDTSHLLKIGPACRLCERQACLARAEPPLARPSGFDEMVTGLSAFDFQ</sequence>
<dbReference type="eggNOG" id="COG1396">
    <property type="taxonomic scope" value="Bacteria"/>
</dbReference>
<dbReference type="GO" id="GO:0003677">
    <property type="term" value="F:DNA binding"/>
    <property type="evidence" value="ECO:0007669"/>
    <property type="project" value="UniProtKB-KW"/>
</dbReference>
<dbReference type="Proteomes" id="UP000004310">
    <property type="component" value="Unassembled WGS sequence"/>
</dbReference>
<evidence type="ECO:0000256" key="3">
    <source>
        <dbReference type="ARBA" id="ARBA00023125"/>
    </source>
</evidence>
<evidence type="ECO:0000256" key="1">
    <source>
        <dbReference type="ARBA" id="ARBA00007227"/>
    </source>
</evidence>
<comment type="caution">
    <text evidence="7">The sequence shown here is derived from an EMBL/GenBank/DDBJ whole genome shotgun (WGS) entry which is preliminary data.</text>
</comment>
<organism evidence="7 8">
    <name type="scientific">Fulvimarina pelagi HTCC2506</name>
    <dbReference type="NCBI Taxonomy" id="314231"/>
    <lineage>
        <taxon>Bacteria</taxon>
        <taxon>Pseudomonadati</taxon>
        <taxon>Pseudomonadota</taxon>
        <taxon>Alphaproteobacteria</taxon>
        <taxon>Hyphomicrobiales</taxon>
        <taxon>Aurantimonadaceae</taxon>
        <taxon>Fulvimarina</taxon>
    </lineage>
</organism>
<dbReference type="EMBL" id="AATP01000002">
    <property type="protein sequence ID" value="EAU41539.1"/>
    <property type="molecule type" value="Genomic_DNA"/>
</dbReference>
<dbReference type="InterPro" id="IPR018653">
    <property type="entry name" value="ScfR_C"/>
</dbReference>
<feature type="domain" description="HTH cro/C1-type" evidence="6">
    <location>
        <begin position="12"/>
        <end position="66"/>
    </location>
</feature>
<dbReference type="HOGENOM" id="CLU_046383_0_0_5"/>
<keyword evidence="3" id="KW-0238">DNA-binding</keyword>
<reference evidence="7 8" key="1">
    <citation type="journal article" date="2010" name="J. Bacteriol.">
        <title>Genome sequence of Fulvimarina pelagi HTCC2506T, a Mn(II)-oxidizing alphaproteobacterium possessing an aerobic anoxygenic photosynthetic gene cluster and Xanthorhodopsin.</title>
        <authorList>
            <person name="Kang I."/>
            <person name="Oh H.M."/>
            <person name="Lim S.I."/>
            <person name="Ferriera S."/>
            <person name="Giovannoni S.J."/>
            <person name="Cho J.C."/>
        </authorList>
    </citation>
    <scope>NUCLEOTIDE SEQUENCE [LARGE SCALE GENOMIC DNA]</scope>
    <source>
        <strain evidence="7 8">HTCC2506</strain>
    </source>
</reference>
<keyword evidence="8" id="KW-1185">Reference proteome</keyword>
<dbReference type="SUPFAM" id="SSF47413">
    <property type="entry name" value="lambda repressor-like DNA-binding domains"/>
    <property type="match status" value="1"/>
</dbReference>
<dbReference type="Pfam" id="PF06114">
    <property type="entry name" value="Peptidase_M78"/>
    <property type="match status" value="1"/>
</dbReference>
<dbReference type="InterPro" id="IPR010359">
    <property type="entry name" value="IrrE_HExxH"/>
</dbReference>
<accession>Q0G4E2</accession>
<dbReference type="STRING" id="217511.GCA_001463845_02369"/>
<gene>
    <name evidence="7" type="ORF">FP2506_13939</name>
</gene>
<dbReference type="AlphaFoldDB" id="Q0G4E2"/>
<evidence type="ECO:0000259" key="6">
    <source>
        <dbReference type="PROSITE" id="PS50943"/>
    </source>
</evidence>
<dbReference type="Pfam" id="PF01381">
    <property type="entry name" value="HTH_3"/>
    <property type="match status" value="1"/>
</dbReference>
<name>Q0G4E2_9HYPH</name>
<protein>
    <recommendedName>
        <fullName evidence="6">HTH cro/C1-type domain-containing protein</fullName>
    </recommendedName>
</protein>
<dbReference type="Pfam" id="PF09856">
    <property type="entry name" value="ScfRs"/>
    <property type="match status" value="2"/>
</dbReference>
<dbReference type="InterPro" id="IPR001387">
    <property type="entry name" value="Cro/C1-type_HTH"/>
</dbReference>
<evidence type="ECO:0000256" key="2">
    <source>
        <dbReference type="ARBA" id="ARBA00023015"/>
    </source>
</evidence>
<feature type="region of interest" description="Disordered" evidence="5">
    <location>
        <begin position="425"/>
        <end position="453"/>
    </location>
</feature>
<evidence type="ECO:0000256" key="5">
    <source>
        <dbReference type="SAM" id="MobiDB-lite"/>
    </source>
</evidence>
<dbReference type="GO" id="GO:0005829">
    <property type="term" value="C:cytosol"/>
    <property type="evidence" value="ECO:0007669"/>
    <property type="project" value="TreeGrafter"/>
</dbReference>
<dbReference type="Gene3D" id="1.10.260.40">
    <property type="entry name" value="lambda repressor-like DNA-binding domains"/>
    <property type="match status" value="1"/>
</dbReference>
<dbReference type="InterPro" id="IPR050807">
    <property type="entry name" value="TransReg_Diox_bact_type"/>
</dbReference>
<evidence type="ECO:0000256" key="4">
    <source>
        <dbReference type="ARBA" id="ARBA00023163"/>
    </source>
</evidence>
<dbReference type="CDD" id="cd00093">
    <property type="entry name" value="HTH_XRE"/>
    <property type="match status" value="1"/>
</dbReference>
<proteinExistence type="inferred from homology"/>
<dbReference type="PANTHER" id="PTHR46797:SF23">
    <property type="entry name" value="HTH-TYPE TRANSCRIPTIONAL REGULATOR SUTR"/>
    <property type="match status" value="1"/>
</dbReference>
<dbReference type="InterPro" id="IPR010982">
    <property type="entry name" value="Lambda_DNA-bd_dom_sf"/>
</dbReference>
<dbReference type="RefSeq" id="WP_007067914.1">
    <property type="nucleotide sequence ID" value="NZ_DS022272.1"/>
</dbReference>
<keyword evidence="2" id="KW-0805">Transcription regulation</keyword>
<dbReference type="PROSITE" id="PS50943">
    <property type="entry name" value="HTH_CROC1"/>
    <property type="match status" value="1"/>
</dbReference>
<dbReference type="eggNOG" id="COG3800">
    <property type="taxonomic scope" value="Bacteria"/>
</dbReference>
<evidence type="ECO:0000313" key="7">
    <source>
        <dbReference type="EMBL" id="EAU41539.1"/>
    </source>
</evidence>
<dbReference type="PANTHER" id="PTHR46797">
    <property type="entry name" value="HTH-TYPE TRANSCRIPTIONAL REGULATOR"/>
    <property type="match status" value="1"/>
</dbReference>
<dbReference type="InterPro" id="IPR026281">
    <property type="entry name" value="HTH_RamB"/>
</dbReference>
<evidence type="ECO:0000313" key="8">
    <source>
        <dbReference type="Proteomes" id="UP000004310"/>
    </source>
</evidence>
<dbReference type="PIRSF" id="PIRSF019251">
    <property type="entry name" value="Rv0465c"/>
    <property type="match status" value="1"/>
</dbReference>